<feature type="region of interest" description="Disordered" evidence="1">
    <location>
        <begin position="441"/>
        <end position="462"/>
    </location>
</feature>
<evidence type="ECO:0000313" key="4">
    <source>
        <dbReference type="EMBL" id="QED29509.1"/>
    </source>
</evidence>
<dbReference type="OrthoDB" id="5383407at2"/>
<protein>
    <recommendedName>
        <fullName evidence="3">LTD domain-containing protein</fullName>
    </recommendedName>
</protein>
<feature type="compositionally biased region" description="Low complexity" evidence="1">
    <location>
        <begin position="624"/>
        <end position="638"/>
    </location>
</feature>
<dbReference type="Proteomes" id="UP000321595">
    <property type="component" value="Chromosome"/>
</dbReference>
<evidence type="ECO:0000256" key="1">
    <source>
        <dbReference type="SAM" id="MobiDB-lite"/>
    </source>
</evidence>
<reference evidence="4 5" key="1">
    <citation type="submission" date="2019-08" db="EMBL/GenBank/DDBJ databases">
        <authorList>
            <person name="Liang Q."/>
        </authorList>
    </citation>
    <scope>NUCLEOTIDE SEQUENCE [LARGE SCALE GENOMIC DNA]</scope>
    <source>
        <strain evidence="4 5">V1718</strain>
    </source>
</reference>
<dbReference type="PROSITE" id="PS51841">
    <property type="entry name" value="LTD"/>
    <property type="match status" value="1"/>
</dbReference>
<feature type="region of interest" description="Disordered" evidence="1">
    <location>
        <begin position="620"/>
        <end position="671"/>
    </location>
</feature>
<evidence type="ECO:0000313" key="5">
    <source>
        <dbReference type="Proteomes" id="UP000321595"/>
    </source>
</evidence>
<dbReference type="EMBL" id="CP042467">
    <property type="protein sequence ID" value="QED29509.1"/>
    <property type="molecule type" value="Genomic_DNA"/>
</dbReference>
<feature type="chain" id="PRO_5023087086" description="LTD domain-containing protein" evidence="2">
    <location>
        <begin position="18"/>
        <end position="671"/>
    </location>
</feature>
<dbReference type="PROSITE" id="PS51257">
    <property type="entry name" value="PROKAR_LIPOPROTEIN"/>
    <property type="match status" value="1"/>
</dbReference>
<feature type="compositionally biased region" description="Polar residues" evidence="1">
    <location>
        <begin position="445"/>
        <end position="460"/>
    </location>
</feature>
<accession>A0A5B8Y1G4</accession>
<feature type="domain" description="LTD" evidence="3">
    <location>
        <begin position="296"/>
        <end position="431"/>
    </location>
</feature>
<feature type="signal peptide" evidence="2">
    <location>
        <begin position="1"/>
        <end position="17"/>
    </location>
</feature>
<keyword evidence="2" id="KW-0732">Signal</keyword>
<dbReference type="KEGG" id="bbae:FRD01_20170"/>
<name>A0A5B8Y1G4_9DELT</name>
<evidence type="ECO:0000256" key="2">
    <source>
        <dbReference type="SAM" id="SignalP"/>
    </source>
</evidence>
<dbReference type="RefSeq" id="WP_146962742.1">
    <property type="nucleotide sequence ID" value="NZ_CP042467.1"/>
</dbReference>
<organism evidence="4 5">
    <name type="scientific">Microvenator marinus</name>
    <dbReference type="NCBI Taxonomy" id="2600177"/>
    <lineage>
        <taxon>Bacteria</taxon>
        <taxon>Deltaproteobacteria</taxon>
        <taxon>Bradymonadales</taxon>
        <taxon>Microvenatoraceae</taxon>
        <taxon>Microvenator</taxon>
    </lineage>
</organism>
<gene>
    <name evidence="4" type="ORF">FRD01_20170</name>
</gene>
<proteinExistence type="predicted"/>
<keyword evidence="5" id="KW-1185">Reference proteome</keyword>
<dbReference type="InterPro" id="IPR001322">
    <property type="entry name" value="Lamin_tail_dom"/>
</dbReference>
<evidence type="ECO:0000259" key="3">
    <source>
        <dbReference type="PROSITE" id="PS51841"/>
    </source>
</evidence>
<dbReference type="AlphaFoldDB" id="A0A5B8Y1G4"/>
<sequence>MSRKFLLLALVTLFAGACGTDDPGTPAPNNVDGECEDECVLGDRSCMDANTVEVCLRNPLTGCFALERRVCAMDETCTDNDCLGVPKTCEDTCQAPANRCNSMGQSETCADHNDDGCLEFGSAAACQAGEYCDSADGLCKQSECVDECEESATACLEGLLSTCTRNPQGCLVFGAGKECEAGTACEEGACVTSTACEDECEGEETICSPNGVLTCGNYDSDSCSELSSAVACSAGEECRAGECVAATTCQDGCLANEAVCVGNQISRCETQTDGCLAFSPPAACPGTETCVSGGGATMCEAPAVTGKVVINEIFYDAAGDDVRSNGTSPTFIELFGPPGLSIADFEIQLVNGSGGATYGTFTLPAGAQLDGNGFAIIGMETPDNFLSFIPTNKYFIMTSYGGGQDGMQNGPDNVKLLDVSDQVVDAVGYGTFAGTSVFEGEGTAAPSSTSGRSIGRTNGVDTDDNSADFLTFYPTPGIPNADLRINEVYFDQPGTDTGSDTFVEVVAPIQGWEDIALDGYVLRAINGLNGNDYIFTFDENGTAVVDGVDFSGYTLNEGINSGYVVVCNIDTASNALLNRCTVPYEGSDFQNGPDNFVLEFGGRVVDAIGYGSFGASDTFAGEGSSKSFSTSSAGKSLSRWPISDPSVVGDTDDNSVDFHLMTPSPASDNSP</sequence>